<accession>A0A0G1KCC3</accession>
<proteinExistence type="predicted"/>
<dbReference type="AlphaFoldDB" id="A0A0G1KCC3"/>
<dbReference type="EMBL" id="LCJR01000020">
    <property type="protein sequence ID" value="KKT81406.1"/>
    <property type="molecule type" value="Genomic_DNA"/>
</dbReference>
<evidence type="ECO:0000313" key="2">
    <source>
        <dbReference type="EMBL" id="KKT81406.1"/>
    </source>
</evidence>
<feature type="transmembrane region" description="Helical" evidence="1">
    <location>
        <begin position="128"/>
        <end position="148"/>
    </location>
</feature>
<protein>
    <submittedName>
        <fullName evidence="2">Uncharacterized protein</fullName>
    </submittedName>
</protein>
<feature type="transmembrane region" description="Helical" evidence="1">
    <location>
        <begin position="102"/>
        <end position="122"/>
    </location>
</feature>
<sequence length="212" mass="23638">MLLCTVCGHDNFPFTNSQISGWASGQSLQMVEKCHQCGSRVAETCVVCDRLHPLNTMHCPIYGVSIAAFRNLEVDLETRVRIFKGLPRVKEAMAKEAKLLYWLKRAFLAVSAIIILSMITSGSKTAEIVLGSLSLNLLSVLVFLAIYARLSSRIGKGMAPLWREKNSGFLEPHSIVVSRKYVHIDFDEWVDRGDYSSVKTSLKSRLINTLSS</sequence>
<name>A0A0G1KCC3_9BACT</name>
<evidence type="ECO:0000256" key="1">
    <source>
        <dbReference type="SAM" id="Phobius"/>
    </source>
</evidence>
<evidence type="ECO:0000313" key="3">
    <source>
        <dbReference type="Proteomes" id="UP000034032"/>
    </source>
</evidence>
<dbReference type="Proteomes" id="UP000034032">
    <property type="component" value="Unassembled WGS sequence"/>
</dbReference>
<reference evidence="2 3" key="1">
    <citation type="journal article" date="2015" name="Nature">
        <title>rRNA introns, odd ribosomes, and small enigmatic genomes across a large radiation of phyla.</title>
        <authorList>
            <person name="Brown C.T."/>
            <person name="Hug L.A."/>
            <person name="Thomas B.C."/>
            <person name="Sharon I."/>
            <person name="Castelle C.J."/>
            <person name="Singh A."/>
            <person name="Wilkins M.J."/>
            <person name="Williams K.H."/>
            <person name="Banfield J.F."/>
        </authorList>
    </citation>
    <scope>NUCLEOTIDE SEQUENCE [LARGE SCALE GENOMIC DNA]</scope>
</reference>
<organism evidence="2 3">
    <name type="scientific">Candidatus Yanofskybacteria bacterium GW2011_GWA2_44_9</name>
    <dbReference type="NCBI Taxonomy" id="1619025"/>
    <lineage>
        <taxon>Bacteria</taxon>
        <taxon>Candidatus Yanofskyibacteriota</taxon>
    </lineage>
</organism>
<gene>
    <name evidence="2" type="ORF">UW79_C0020G0010</name>
</gene>
<keyword evidence="1" id="KW-1133">Transmembrane helix</keyword>
<comment type="caution">
    <text evidence="2">The sequence shown here is derived from an EMBL/GenBank/DDBJ whole genome shotgun (WGS) entry which is preliminary data.</text>
</comment>
<keyword evidence="1" id="KW-0812">Transmembrane</keyword>
<keyword evidence="1" id="KW-0472">Membrane</keyword>